<feature type="region of interest" description="Disordered" evidence="1">
    <location>
        <begin position="171"/>
        <end position="230"/>
    </location>
</feature>
<dbReference type="InterPro" id="IPR010982">
    <property type="entry name" value="Lambda_DNA-bd_dom_sf"/>
</dbReference>
<name>A0ABW0QLQ6_9GAMM</name>
<evidence type="ECO:0000313" key="5">
    <source>
        <dbReference type="Proteomes" id="UP001596114"/>
    </source>
</evidence>
<dbReference type="Gene3D" id="1.10.260.40">
    <property type="entry name" value="lambda repressor-like DNA-binding domains"/>
    <property type="match status" value="1"/>
</dbReference>
<dbReference type="Pfam" id="PF13413">
    <property type="entry name" value="HTH_25"/>
    <property type="match status" value="1"/>
</dbReference>
<sequence length="332" mass="35446">MTSIQPEAPTQGSNDADLFGINLPELDVTPTEPHGASFGSRLHAAREARGLDLEACANTLKLPARVLRQLERDQYDGIDSKVYLGSYISKYGRYLGIDQASLQVELDRLRQIEAPLVATGGISHSRFLLDRYATAATYVVLTLVIAVPTVWFGVRSTLDRDLSHLAPLDATPVAQSDSSASKVGENIDRQNDKVVPQESSKAAPAADQNQPLMASMAPFPSMGNDVVPPSKPVVSPATDNGAGNHALSLSLTAASWVEVTEADGTRLEYGLLSAGSNKTYHSDQPLDVRIGNVSGATVSIDGRPQGLDDFRHANVAHFRMQMQDGKASAASL</sequence>
<dbReference type="InterPro" id="IPR025194">
    <property type="entry name" value="RodZ-like_C"/>
</dbReference>
<dbReference type="RefSeq" id="WP_377319381.1">
    <property type="nucleotide sequence ID" value="NZ_JBHSNF010000001.1"/>
</dbReference>
<dbReference type="EMBL" id="JBHSNF010000001">
    <property type="protein sequence ID" value="MFC5525884.1"/>
    <property type="molecule type" value="Genomic_DNA"/>
</dbReference>
<keyword evidence="5" id="KW-1185">Reference proteome</keyword>
<evidence type="ECO:0000256" key="2">
    <source>
        <dbReference type="SAM" id="Phobius"/>
    </source>
</evidence>
<dbReference type="Proteomes" id="UP001596114">
    <property type="component" value="Unassembled WGS sequence"/>
</dbReference>
<keyword evidence="2" id="KW-0812">Transmembrane</keyword>
<keyword evidence="2" id="KW-1133">Transmembrane helix</keyword>
<protein>
    <submittedName>
        <fullName evidence="4">Helix-turn-helix domain-containing protein</fullName>
    </submittedName>
</protein>
<gene>
    <name evidence="4" type="ORF">ACFPPA_09035</name>
</gene>
<evidence type="ECO:0000256" key="1">
    <source>
        <dbReference type="SAM" id="MobiDB-lite"/>
    </source>
</evidence>
<dbReference type="PANTHER" id="PTHR34475">
    <property type="match status" value="1"/>
</dbReference>
<organism evidence="4 5">
    <name type="scientific">Rhodanobacter ginsengisoli</name>
    <dbReference type="NCBI Taxonomy" id="418646"/>
    <lineage>
        <taxon>Bacteria</taxon>
        <taxon>Pseudomonadati</taxon>
        <taxon>Pseudomonadota</taxon>
        <taxon>Gammaproteobacteria</taxon>
        <taxon>Lysobacterales</taxon>
        <taxon>Rhodanobacteraceae</taxon>
        <taxon>Rhodanobacter</taxon>
    </lineage>
</organism>
<evidence type="ECO:0000259" key="3">
    <source>
        <dbReference type="Pfam" id="PF13464"/>
    </source>
</evidence>
<feature type="transmembrane region" description="Helical" evidence="2">
    <location>
        <begin position="132"/>
        <end position="154"/>
    </location>
</feature>
<dbReference type="PANTHER" id="PTHR34475:SF1">
    <property type="entry name" value="CYTOSKELETON PROTEIN RODZ"/>
    <property type="match status" value="1"/>
</dbReference>
<feature type="domain" description="Cytoskeleton protein RodZ-like C-terminal" evidence="3">
    <location>
        <begin position="249"/>
        <end position="318"/>
    </location>
</feature>
<comment type="caution">
    <text evidence="4">The sequence shown here is derived from an EMBL/GenBank/DDBJ whole genome shotgun (WGS) entry which is preliminary data.</text>
</comment>
<keyword evidence="2" id="KW-0472">Membrane</keyword>
<accession>A0ABW0QLQ6</accession>
<evidence type="ECO:0000313" key="4">
    <source>
        <dbReference type="EMBL" id="MFC5525884.1"/>
    </source>
</evidence>
<dbReference type="Pfam" id="PF13464">
    <property type="entry name" value="RodZ_C"/>
    <property type="match status" value="1"/>
</dbReference>
<reference evidence="5" key="1">
    <citation type="journal article" date="2019" name="Int. J. Syst. Evol. Microbiol.">
        <title>The Global Catalogue of Microorganisms (GCM) 10K type strain sequencing project: providing services to taxonomists for standard genome sequencing and annotation.</title>
        <authorList>
            <consortium name="The Broad Institute Genomics Platform"/>
            <consortium name="The Broad Institute Genome Sequencing Center for Infectious Disease"/>
            <person name="Wu L."/>
            <person name="Ma J."/>
        </authorList>
    </citation>
    <scope>NUCLEOTIDE SEQUENCE [LARGE SCALE GENOMIC DNA]</scope>
    <source>
        <strain evidence="5">CGMCC 1.16619</strain>
    </source>
</reference>
<proteinExistence type="predicted"/>
<dbReference type="InterPro" id="IPR050400">
    <property type="entry name" value="Bact_Cytoskel_RodZ"/>
</dbReference>